<gene>
    <name evidence="2" type="ORF">EK398_13410</name>
</gene>
<evidence type="ECO:0000313" key="2">
    <source>
        <dbReference type="EMBL" id="RVU95761.1"/>
    </source>
</evidence>
<sequence>MRNPEVILNNLAKKTKQKDYKFERIYRNLYNPEFYIMAYGNIASKSGNLTPGVSNETIDGFNLTKIEKLIESLRSESYQPKPVKRVYIPKKNGKKRPLGIPTFIDKLLQEVIRMVLEAIYEGEFSSSSHGFRPNRSCHTALGDISNTFNGSKWFIEGDISSFFDNIDHHILIQLLSKKINDDRFLRLIWKFLRVGYLENWKFNKTYSGTPQGGIISPILSNIYLNELDKYMEEYKASFELGKKRRKDENYKRLESKMYWLRKKLKNEQLTNTDKQVITDQLKAMHTQLIQLPYSDSFDENYRRIKYIRYADDFIIGLIGSKKDAETIKSDIQQFLKEKLKIELSMEKTLITHSGKFAKFLGYHVVVTRDKAVKRDKNGIKKRYYSYKCKLYIPKETWINKLKELGTVTIRQDGSWMPRHRTALIYLSDIEILSTYNAEIRGIYNYFCLASNTNVLNSFMYVMRYSLFKTLAAKYQSSIAKILRKYKQNGEFVIPYETKHGTNYRLLYNEGLPQKKLTNKSSKIDSLPDTIIYKARTELTQRLLANKCEWCGNVKGRMEVHHVKKVKNLKGKRQWEQVMIARRRKTLVLCHECHVKLHAGKLD</sequence>
<dbReference type="PANTHER" id="PTHR34047">
    <property type="entry name" value="NUCLEAR INTRON MATURASE 1, MITOCHONDRIAL-RELATED"/>
    <property type="match status" value="1"/>
</dbReference>
<keyword evidence="2" id="KW-0548">Nucleotidyltransferase</keyword>
<dbReference type="RefSeq" id="WP_127979309.1">
    <property type="nucleotide sequence ID" value="NZ_RYZS01000001.1"/>
</dbReference>
<dbReference type="InterPro" id="IPR043502">
    <property type="entry name" value="DNA/RNA_pol_sf"/>
</dbReference>
<name>A0A437UQ46_ENTAV</name>
<dbReference type="Pfam" id="PF21368">
    <property type="entry name" value="AI2M-like_HNH"/>
    <property type="match status" value="1"/>
</dbReference>
<dbReference type="InterPro" id="IPR000477">
    <property type="entry name" value="RT_dom"/>
</dbReference>
<dbReference type="AlphaFoldDB" id="A0A437UQ46"/>
<keyword evidence="2" id="KW-0808">Transferase</keyword>
<proteinExistence type="predicted"/>
<dbReference type="GO" id="GO:0006397">
    <property type="term" value="P:mRNA processing"/>
    <property type="evidence" value="ECO:0007669"/>
    <property type="project" value="InterPro"/>
</dbReference>
<protein>
    <submittedName>
        <fullName evidence="2">Group II intron reverse transcriptase/maturase</fullName>
    </submittedName>
</protein>
<dbReference type="Proteomes" id="UP000288388">
    <property type="component" value="Unassembled WGS sequence"/>
</dbReference>
<dbReference type="Pfam" id="PF01348">
    <property type="entry name" value="Intron_maturas2"/>
    <property type="match status" value="1"/>
</dbReference>
<organism evidence="2 3">
    <name type="scientific">Enterococcus avium</name>
    <name type="common">Streptococcus avium</name>
    <dbReference type="NCBI Taxonomy" id="33945"/>
    <lineage>
        <taxon>Bacteria</taxon>
        <taxon>Bacillati</taxon>
        <taxon>Bacillota</taxon>
        <taxon>Bacilli</taxon>
        <taxon>Lactobacillales</taxon>
        <taxon>Enterococcaceae</taxon>
        <taxon>Enterococcus</taxon>
    </lineage>
</organism>
<keyword evidence="2" id="KW-0695">RNA-directed DNA polymerase</keyword>
<feature type="domain" description="Reverse transcriptase" evidence="1">
    <location>
        <begin position="69"/>
        <end position="364"/>
    </location>
</feature>
<evidence type="ECO:0000259" key="1">
    <source>
        <dbReference type="PROSITE" id="PS50878"/>
    </source>
</evidence>
<dbReference type="PROSITE" id="PS50878">
    <property type="entry name" value="RT_POL"/>
    <property type="match status" value="1"/>
</dbReference>
<dbReference type="InterPro" id="IPR024937">
    <property type="entry name" value="Domain_X"/>
</dbReference>
<dbReference type="EMBL" id="RYZS01000001">
    <property type="protein sequence ID" value="RVU95761.1"/>
    <property type="molecule type" value="Genomic_DNA"/>
</dbReference>
<dbReference type="SUPFAM" id="SSF56672">
    <property type="entry name" value="DNA/RNA polymerases"/>
    <property type="match status" value="1"/>
</dbReference>
<evidence type="ECO:0000313" key="3">
    <source>
        <dbReference type="Proteomes" id="UP000288388"/>
    </source>
</evidence>
<comment type="caution">
    <text evidence="2">The sequence shown here is derived from an EMBL/GenBank/DDBJ whole genome shotgun (WGS) entry which is preliminary data.</text>
</comment>
<accession>A0A437UQ46</accession>
<dbReference type="Pfam" id="PF00078">
    <property type="entry name" value="RVT_1"/>
    <property type="match status" value="2"/>
</dbReference>
<dbReference type="CDD" id="cd01651">
    <property type="entry name" value="RT_G2_intron"/>
    <property type="match status" value="1"/>
</dbReference>
<dbReference type="InterPro" id="IPR051083">
    <property type="entry name" value="GrpII_Intron_Splice-Mob/Def"/>
</dbReference>
<reference evidence="2 3" key="1">
    <citation type="submission" date="2018-12" db="EMBL/GenBank/DDBJ databases">
        <title>A novel vanA-carrying plasmid in a clinical isolate of Enterococcus avium.</title>
        <authorList>
            <person name="Bernasconi O.J."/>
            <person name="Luzzaro F."/>
            <person name="Endimiani A."/>
        </authorList>
    </citation>
    <scope>NUCLEOTIDE SEQUENCE [LARGE SCALE GENOMIC DNA]</scope>
    <source>
        <strain evidence="2 3">LC0559/18</strain>
    </source>
</reference>
<dbReference type="InterPro" id="IPR049030">
    <property type="entry name" value="AI2M-like_HNH"/>
</dbReference>
<dbReference type="PANTHER" id="PTHR34047:SF8">
    <property type="entry name" value="PROTEIN YKFC"/>
    <property type="match status" value="1"/>
</dbReference>
<dbReference type="GO" id="GO:0003964">
    <property type="term" value="F:RNA-directed DNA polymerase activity"/>
    <property type="evidence" value="ECO:0007669"/>
    <property type="project" value="UniProtKB-KW"/>
</dbReference>